<gene>
    <name evidence="2" type="primary">yidD</name>
    <name evidence="2" type="ORF">MRX98_08385</name>
</gene>
<dbReference type="NCBIfam" id="TIGR00278">
    <property type="entry name" value="membrane protein insertion efficiency factor YidD"/>
    <property type="match status" value="1"/>
</dbReference>
<proteinExistence type="predicted"/>
<dbReference type="RefSeq" id="WP_246905399.1">
    <property type="nucleotide sequence ID" value="NZ_JALJRB010000007.1"/>
</dbReference>
<dbReference type="EMBL" id="JALJRB010000007">
    <property type="protein sequence ID" value="MCJ8500587.1"/>
    <property type="molecule type" value="Genomic_DNA"/>
</dbReference>
<name>A0AA41R1U5_9BACT</name>
<organism evidence="2 3">
    <name type="scientific">Desulfatitalea alkaliphila</name>
    <dbReference type="NCBI Taxonomy" id="2929485"/>
    <lineage>
        <taxon>Bacteria</taxon>
        <taxon>Pseudomonadati</taxon>
        <taxon>Thermodesulfobacteriota</taxon>
        <taxon>Desulfobacteria</taxon>
        <taxon>Desulfobacterales</taxon>
        <taxon>Desulfosarcinaceae</taxon>
        <taxon>Desulfatitalea</taxon>
    </lineage>
</organism>
<reference evidence="2" key="1">
    <citation type="submission" date="2022-04" db="EMBL/GenBank/DDBJ databases">
        <title>Desulfatitalea alkaliphila sp. nov., a novel anaerobic sulfate-reducing bacterium isolated from terrestrial mud volcano, Taman Peninsula, Russia.</title>
        <authorList>
            <person name="Khomyakova M.A."/>
            <person name="Merkel A.Y."/>
            <person name="Slobodkin A.I."/>
        </authorList>
    </citation>
    <scope>NUCLEOTIDE SEQUENCE</scope>
    <source>
        <strain evidence="2">M08but</strain>
    </source>
</reference>
<dbReference type="Pfam" id="PF01809">
    <property type="entry name" value="YidD"/>
    <property type="match status" value="1"/>
</dbReference>
<evidence type="ECO:0000256" key="1">
    <source>
        <dbReference type="SAM" id="SignalP"/>
    </source>
</evidence>
<feature type="signal peptide" evidence="1">
    <location>
        <begin position="1"/>
        <end position="30"/>
    </location>
</feature>
<comment type="caution">
    <text evidence="2">The sequence shown here is derived from an EMBL/GenBank/DDBJ whole genome shotgun (WGS) entry which is preliminary data.</text>
</comment>
<evidence type="ECO:0000313" key="2">
    <source>
        <dbReference type="EMBL" id="MCJ8500587.1"/>
    </source>
</evidence>
<evidence type="ECO:0000313" key="3">
    <source>
        <dbReference type="Proteomes" id="UP001165427"/>
    </source>
</evidence>
<protein>
    <submittedName>
        <fullName evidence="2">Membrane protein insertion efficiency factor YidD</fullName>
    </submittedName>
</protein>
<accession>A0AA41R1U5</accession>
<sequence length="139" mass="15802">MLLFARRMTHLRIFTTLVVFVLLLPPLVQADQTPIAPAAAADDRLTTKHTLRPDRSPLRVLLDFVSRADGERCPMYPTCSHYARQAFAEKGLLTGWVLTSDRLLRCGRDETRLAPKVRIDGAVHAHDPLSANIFWWDNR</sequence>
<keyword evidence="3" id="KW-1185">Reference proteome</keyword>
<dbReference type="SMART" id="SM01234">
    <property type="entry name" value="Haemolytic"/>
    <property type="match status" value="1"/>
</dbReference>
<dbReference type="Proteomes" id="UP001165427">
    <property type="component" value="Unassembled WGS sequence"/>
</dbReference>
<feature type="chain" id="PRO_5041410422" evidence="1">
    <location>
        <begin position="31"/>
        <end position="139"/>
    </location>
</feature>
<keyword evidence="1" id="KW-0732">Signal</keyword>
<dbReference type="AlphaFoldDB" id="A0AA41R1U5"/>
<dbReference type="InterPro" id="IPR002696">
    <property type="entry name" value="Membr_insert_effic_factor_YidD"/>
</dbReference>